<dbReference type="GO" id="GO:0004853">
    <property type="term" value="F:uroporphyrinogen decarboxylase activity"/>
    <property type="evidence" value="ECO:0007669"/>
    <property type="project" value="InterPro"/>
</dbReference>
<comment type="caution">
    <text evidence="2">The sequence shown here is derived from an EMBL/GenBank/DDBJ whole genome shotgun (WGS) entry which is preliminary data.</text>
</comment>
<feature type="domain" description="Uroporphyrinogen decarboxylase (URO-D)" evidence="1">
    <location>
        <begin position="180"/>
        <end position="378"/>
    </location>
</feature>
<dbReference type="Gene3D" id="3.20.20.210">
    <property type="match status" value="1"/>
</dbReference>
<dbReference type="EMBL" id="DXEX01000108">
    <property type="protein sequence ID" value="HIX59013.1"/>
    <property type="molecule type" value="Genomic_DNA"/>
</dbReference>
<evidence type="ECO:0000259" key="1">
    <source>
        <dbReference type="Pfam" id="PF01208"/>
    </source>
</evidence>
<gene>
    <name evidence="2" type="ORF">IAA45_04770</name>
</gene>
<dbReference type="GO" id="GO:0006779">
    <property type="term" value="P:porphyrin-containing compound biosynthetic process"/>
    <property type="evidence" value="ECO:0007669"/>
    <property type="project" value="InterPro"/>
</dbReference>
<dbReference type="Pfam" id="PF01208">
    <property type="entry name" value="URO-D"/>
    <property type="match status" value="1"/>
</dbReference>
<dbReference type="InterPro" id="IPR000257">
    <property type="entry name" value="Uroporphyrinogen_deCOase"/>
</dbReference>
<reference evidence="2" key="2">
    <citation type="submission" date="2021-04" db="EMBL/GenBank/DDBJ databases">
        <authorList>
            <person name="Gilroy R."/>
        </authorList>
    </citation>
    <scope>NUCLEOTIDE SEQUENCE</scope>
    <source>
        <strain evidence="2">ChiSjej1B19-8411</strain>
    </source>
</reference>
<accession>A0A9D1WHA0</accession>
<proteinExistence type="predicted"/>
<organism evidence="2 3">
    <name type="scientific">Candidatus Blautia gallistercoris</name>
    <dbReference type="NCBI Taxonomy" id="2838490"/>
    <lineage>
        <taxon>Bacteria</taxon>
        <taxon>Bacillati</taxon>
        <taxon>Bacillota</taxon>
        <taxon>Clostridia</taxon>
        <taxon>Lachnospirales</taxon>
        <taxon>Lachnospiraceae</taxon>
        <taxon>Blautia</taxon>
    </lineage>
</organism>
<sequence>MAREKYNAEKEHTVIGTYPAIRGMELAGGGDSKLFEVPESPRMYRPIETRENFKMLFRGETPYWMVNNGWVFCDINEFRPRQHPDCLAHHQCLDGGPYIDYSKRPRITKGWFDLPLEWEPLAAGATVRPGNPIMPDISKWREVLKWPNLDDIDFEEMGEMNAEYCGTDKANQLGIHLGLWERMMCLMDVENAAIALLDEDVEDDIHAFLDKLSDLYIDYIGRVSKVCRIDAVMLHEDWGTQNGPFFSLDTAIKFFVPPMKKIVDFCHANDIIFEHHSCGKAEDLVPAMVLTGSDFWFPQASINDLDKLIETYKDEHITFAVSSPILPTGSTPEEIRKIAYDFVEKYKDKGVLYCQDVSLEGTPGHDPSLYPIFADAVYEYSRKAYENVED</sequence>
<evidence type="ECO:0000313" key="2">
    <source>
        <dbReference type="EMBL" id="HIX59013.1"/>
    </source>
</evidence>
<reference evidence="2" key="1">
    <citation type="journal article" date="2021" name="PeerJ">
        <title>Extensive microbial diversity within the chicken gut microbiome revealed by metagenomics and culture.</title>
        <authorList>
            <person name="Gilroy R."/>
            <person name="Ravi A."/>
            <person name="Getino M."/>
            <person name="Pursley I."/>
            <person name="Horton D.L."/>
            <person name="Alikhan N.F."/>
            <person name="Baker D."/>
            <person name="Gharbi K."/>
            <person name="Hall N."/>
            <person name="Watson M."/>
            <person name="Adriaenssens E.M."/>
            <person name="Foster-Nyarko E."/>
            <person name="Jarju S."/>
            <person name="Secka A."/>
            <person name="Antonio M."/>
            <person name="Oren A."/>
            <person name="Chaudhuri R.R."/>
            <person name="La Ragione R."/>
            <person name="Hildebrand F."/>
            <person name="Pallen M.J."/>
        </authorList>
    </citation>
    <scope>NUCLEOTIDE SEQUENCE</scope>
    <source>
        <strain evidence="2">ChiSjej1B19-8411</strain>
    </source>
</reference>
<dbReference type="AlphaFoldDB" id="A0A9D1WHA0"/>
<name>A0A9D1WHA0_9FIRM</name>
<dbReference type="Proteomes" id="UP000886817">
    <property type="component" value="Unassembled WGS sequence"/>
</dbReference>
<evidence type="ECO:0000313" key="3">
    <source>
        <dbReference type="Proteomes" id="UP000886817"/>
    </source>
</evidence>
<dbReference type="InterPro" id="IPR038071">
    <property type="entry name" value="UROD/MetE-like_sf"/>
</dbReference>
<dbReference type="SUPFAM" id="SSF51726">
    <property type="entry name" value="UROD/MetE-like"/>
    <property type="match status" value="1"/>
</dbReference>
<protein>
    <recommendedName>
        <fullName evidence="1">Uroporphyrinogen decarboxylase (URO-D) domain-containing protein</fullName>
    </recommendedName>
</protein>